<gene>
    <name evidence="5" type="ORF">SAMN05444336_1011</name>
</gene>
<feature type="domain" description="HTH marR-type" evidence="4">
    <location>
        <begin position="1"/>
        <end position="141"/>
    </location>
</feature>
<keyword evidence="3" id="KW-0804">Transcription</keyword>
<keyword evidence="6" id="KW-1185">Reference proteome</keyword>
<dbReference type="Proteomes" id="UP000199118">
    <property type="component" value="Unassembled WGS sequence"/>
</dbReference>
<organism evidence="5 6">
    <name type="scientific">Albimonas donghaensis</name>
    <dbReference type="NCBI Taxonomy" id="356660"/>
    <lineage>
        <taxon>Bacteria</taxon>
        <taxon>Pseudomonadati</taxon>
        <taxon>Pseudomonadota</taxon>
        <taxon>Alphaproteobacteria</taxon>
        <taxon>Rhodobacterales</taxon>
        <taxon>Paracoccaceae</taxon>
        <taxon>Albimonas</taxon>
    </lineage>
</organism>
<name>A0A1H2QCI5_9RHOB</name>
<protein>
    <submittedName>
        <fullName evidence="5">Transcriptional regulator, MarR family</fullName>
    </submittedName>
</protein>
<evidence type="ECO:0000256" key="2">
    <source>
        <dbReference type="ARBA" id="ARBA00023125"/>
    </source>
</evidence>
<dbReference type="SUPFAM" id="SSF46785">
    <property type="entry name" value="Winged helix' DNA-binding domain"/>
    <property type="match status" value="1"/>
</dbReference>
<dbReference type="OrthoDB" id="582199at2"/>
<dbReference type="GO" id="GO:0003700">
    <property type="term" value="F:DNA-binding transcription factor activity"/>
    <property type="evidence" value="ECO:0007669"/>
    <property type="project" value="InterPro"/>
</dbReference>
<dbReference type="InterPro" id="IPR000835">
    <property type="entry name" value="HTH_MarR-typ"/>
</dbReference>
<dbReference type="AlphaFoldDB" id="A0A1H2QCI5"/>
<dbReference type="GO" id="GO:0003677">
    <property type="term" value="F:DNA binding"/>
    <property type="evidence" value="ECO:0007669"/>
    <property type="project" value="UniProtKB-KW"/>
</dbReference>
<sequence>MDNASYARIRTPGHQIRRLHQVSVAVFHDCLQSVNLTPIQYTILVIIGLEPGLEQTTIAVRAELDTSTTGDVIKRLEKHGMIRREVGARDRRARVAYITPSGEEAITDAQPLIAEAIQHMLSPLDEAEQASMLEMIERILSYHVSHRATECNGKPWQRELKSAPE</sequence>
<dbReference type="EMBL" id="FNMZ01000001">
    <property type="protein sequence ID" value="SDW04374.1"/>
    <property type="molecule type" value="Genomic_DNA"/>
</dbReference>
<dbReference type="InterPro" id="IPR036390">
    <property type="entry name" value="WH_DNA-bd_sf"/>
</dbReference>
<accession>A0A1H2QCI5</accession>
<evidence type="ECO:0000256" key="1">
    <source>
        <dbReference type="ARBA" id="ARBA00023015"/>
    </source>
</evidence>
<dbReference type="STRING" id="356660.SAMN05444336_1011"/>
<evidence type="ECO:0000313" key="5">
    <source>
        <dbReference type="EMBL" id="SDW04374.1"/>
    </source>
</evidence>
<evidence type="ECO:0000256" key="3">
    <source>
        <dbReference type="ARBA" id="ARBA00023163"/>
    </source>
</evidence>
<proteinExistence type="predicted"/>
<dbReference type="Gene3D" id="1.10.10.10">
    <property type="entry name" value="Winged helix-like DNA-binding domain superfamily/Winged helix DNA-binding domain"/>
    <property type="match status" value="1"/>
</dbReference>
<evidence type="ECO:0000259" key="4">
    <source>
        <dbReference type="PROSITE" id="PS50995"/>
    </source>
</evidence>
<dbReference type="PANTHER" id="PTHR42756:SF1">
    <property type="entry name" value="TRANSCRIPTIONAL REPRESSOR OF EMRAB OPERON"/>
    <property type="match status" value="1"/>
</dbReference>
<dbReference type="InterPro" id="IPR036388">
    <property type="entry name" value="WH-like_DNA-bd_sf"/>
</dbReference>
<reference evidence="5 6" key="1">
    <citation type="submission" date="2016-10" db="EMBL/GenBank/DDBJ databases">
        <authorList>
            <person name="de Groot N.N."/>
        </authorList>
    </citation>
    <scope>NUCLEOTIDE SEQUENCE [LARGE SCALE GENOMIC DNA]</scope>
    <source>
        <strain evidence="5 6">DSM 17890</strain>
    </source>
</reference>
<dbReference type="RefSeq" id="WP_092679108.1">
    <property type="nucleotide sequence ID" value="NZ_FNMZ01000001.1"/>
</dbReference>
<dbReference type="Pfam" id="PF01047">
    <property type="entry name" value="MarR"/>
    <property type="match status" value="1"/>
</dbReference>
<keyword evidence="1" id="KW-0805">Transcription regulation</keyword>
<dbReference type="SMART" id="SM00347">
    <property type="entry name" value="HTH_MARR"/>
    <property type="match status" value="1"/>
</dbReference>
<evidence type="ECO:0000313" key="6">
    <source>
        <dbReference type="Proteomes" id="UP000199118"/>
    </source>
</evidence>
<dbReference type="PROSITE" id="PS50995">
    <property type="entry name" value="HTH_MARR_2"/>
    <property type="match status" value="1"/>
</dbReference>
<keyword evidence="2" id="KW-0238">DNA-binding</keyword>
<dbReference type="PANTHER" id="PTHR42756">
    <property type="entry name" value="TRANSCRIPTIONAL REGULATOR, MARR"/>
    <property type="match status" value="1"/>
</dbReference>